<organism evidence="6 7">
    <name type="scientific">Streptomyces brevispora</name>
    <dbReference type="NCBI Taxonomy" id="887462"/>
    <lineage>
        <taxon>Bacteria</taxon>
        <taxon>Bacillati</taxon>
        <taxon>Actinomycetota</taxon>
        <taxon>Actinomycetes</taxon>
        <taxon>Kitasatosporales</taxon>
        <taxon>Streptomycetaceae</taxon>
        <taxon>Streptomyces</taxon>
    </lineage>
</organism>
<keyword evidence="1" id="KW-0805">Transcription regulation</keyword>
<gene>
    <name evidence="6" type="ORF">FHX80_114273</name>
</gene>
<dbReference type="EMBL" id="VIWW01000001">
    <property type="protein sequence ID" value="TWG05793.1"/>
    <property type="molecule type" value="Genomic_DNA"/>
</dbReference>
<dbReference type="InterPro" id="IPR036388">
    <property type="entry name" value="WH-like_DNA-bd_sf"/>
</dbReference>
<dbReference type="PROSITE" id="PS00622">
    <property type="entry name" value="HTH_LUXR_1"/>
    <property type="match status" value="1"/>
</dbReference>
<proteinExistence type="predicted"/>
<evidence type="ECO:0000256" key="2">
    <source>
        <dbReference type="ARBA" id="ARBA00023125"/>
    </source>
</evidence>
<feature type="domain" description="HTH luxR-type" evidence="5">
    <location>
        <begin position="168"/>
        <end position="234"/>
    </location>
</feature>
<evidence type="ECO:0000256" key="3">
    <source>
        <dbReference type="ARBA" id="ARBA00023163"/>
    </source>
</evidence>
<keyword evidence="2" id="KW-0238">DNA-binding</keyword>
<keyword evidence="3" id="KW-0804">Transcription</keyword>
<dbReference type="PRINTS" id="PR00038">
    <property type="entry name" value="HTHLUXR"/>
</dbReference>
<dbReference type="PANTHER" id="PTHR44688:SF25">
    <property type="entry name" value="HTH LUXR-TYPE DOMAIN-CONTAINING PROTEIN"/>
    <property type="match status" value="1"/>
</dbReference>
<dbReference type="SUPFAM" id="SSF46894">
    <property type="entry name" value="C-terminal effector domain of the bipartite response regulators"/>
    <property type="match status" value="1"/>
</dbReference>
<evidence type="ECO:0000256" key="4">
    <source>
        <dbReference type="SAM" id="MobiDB-lite"/>
    </source>
</evidence>
<protein>
    <submittedName>
        <fullName evidence="6">Regulatory LuxR family protein</fullName>
    </submittedName>
</protein>
<evidence type="ECO:0000256" key="1">
    <source>
        <dbReference type="ARBA" id="ARBA00023015"/>
    </source>
</evidence>
<reference evidence="6 7" key="1">
    <citation type="submission" date="2019-06" db="EMBL/GenBank/DDBJ databases">
        <title>Sequencing the genomes of 1000 actinobacteria strains.</title>
        <authorList>
            <person name="Klenk H.-P."/>
        </authorList>
    </citation>
    <scope>NUCLEOTIDE SEQUENCE [LARGE SCALE GENOMIC DNA]</scope>
    <source>
        <strain evidence="6 7">DSM 42059</strain>
    </source>
</reference>
<dbReference type="Gene3D" id="1.10.10.10">
    <property type="entry name" value="Winged helix-like DNA-binding domain superfamily/Winged helix DNA-binding domain"/>
    <property type="match status" value="1"/>
</dbReference>
<feature type="region of interest" description="Disordered" evidence="4">
    <location>
        <begin position="150"/>
        <end position="178"/>
    </location>
</feature>
<dbReference type="PANTHER" id="PTHR44688">
    <property type="entry name" value="DNA-BINDING TRANSCRIPTIONAL ACTIVATOR DEVR_DOSR"/>
    <property type="match status" value="1"/>
</dbReference>
<dbReference type="AlphaFoldDB" id="A0A561V2I7"/>
<dbReference type="Pfam" id="PF00196">
    <property type="entry name" value="GerE"/>
    <property type="match status" value="1"/>
</dbReference>
<dbReference type="PROSITE" id="PS50043">
    <property type="entry name" value="HTH_LUXR_2"/>
    <property type="match status" value="1"/>
</dbReference>
<evidence type="ECO:0000259" key="5">
    <source>
        <dbReference type="PROSITE" id="PS50043"/>
    </source>
</evidence>
<dbReference type="GO" id="GO:0006355">
    <property type="term" value="P:regulation of DNA-templated transcription"/>
    <property type="evidence" value="ECO:0007669"/>
    <property type="project" value="InterPro"/>
</dbReference>
<dbReference type="InterPro" id="IPR000792">
    <property type="entry name" value="Tscrpt_reg_LuxR_C"/>
</dbReference>
<evidence type="ECO:0000313" key="7">
    <source>
        <dbReference type="Proteomes" id="UP000318186"/>
    </source>
</evidence>
<evidence type="ECO:0000313" key="6">
    <source>
        <dbReference type="EMBL" id="TWG05793.1"/>
    </source>
</evidence>
<comment type="caution">
    <text evidence="6">The sequence shown here is derived from an EMBL/GenBank/DDBJ whole genome shotgun (WGS) entry which is preliminary data.</text>
</comment>
<dbReference type="RefSeq" id="WP_244318356.1">
    <property type="nucleotide sequence ID" value="NZ_VIWW01000001.1"/>
</dbReference>
<dbReference type="Proteomes" id="UP000318186">
    <property type="component" value="Unassembled WGS sequence"/>
</dbReference>
<dbReference type="SMART" id="SM00421">
    <property type="entry name" value="HTH_LUXR"/>
    <property type="match status" value="1"/>
</dbReference>
<accession>A0A561V2I7</accession>
<dbReference type="CDD" id="cd06170">
    <property type="entry name" value="LuxR_C_like"/>
    <property type="match status" value="1"/>
</dbReference>
<name>A0A561V2I7_9ACTN</name>
<sequence length="239" mass="26699">MATHQLHAALGDFLEAGRLARSWGVDRPAILPWRTDAADVLFRLGETQRAKVLVEQQFADPDARRPWVRGISLRLRAVTSDPRQQLALLNQSVDELSRSGDRVELTRSLAALGRSLRAIAEPARADAVIRRAWNLARECGAQSLCEEIRPELGPEDRMSRSGAPEEYRSDPDTKLSDSERRVATLAASGYTNREISLKLHITVSTVEQHLTRVYRKLNITRRQDLPVDLHLAVSAAEAV</sequence>
<dbReference type="InterPro" id="IPR016032">
    <property type="entry name" value="Sig_transdc_resp-reg_C-effctor"/>
</dbReference>
<dbReference type="GO" id="GO:0003677">
    <property type="term" value="F:DNA binding"/>
    <property type="evidence" value="ECO:0007669"/>
    <property type="project" value="UniProtKB-KW"/>
</dbReference>